<organism evidence="5 6">
    <name type="scientific">Microtetraspora malaysiensis</name>
    <dbReference type="NCBI Taxonomy" id="161358"/>
    <lineage>
        <taxon>Bacteria</taxon>
        <taxon>Bacillati</taxon>
        <taxon>Actinomycetota</taxon>
        <taxon>Actinomycetes</taxon>
        <taxon>Streptosporangiales</taxon>
        <taxon>Streptosporangiaceae</taxon>
        <taxon>Microtetraspora</taxon>
    </lineage>
</organism>
<dbReference type="PANTHER" id="PTHR21661:SF35">
    <property type="entry name" value="EPOXIDE HYDROLASE"/>
    <property type="match status" value="1"/>
</dbReference>
<protein>
    <submittedName>
        <fullName evidence="5">Epoxide hydrolase family protein</fullName>
        <ecNumber evidence="5">3.-.-.-</ecNumber>
    </submittedName>
</protein>
<evidence type="ECO:0000313" key="5">
    <source>
        <dbReference type="EMBL" id="MFF3667156.1"/>
    </source>
</evidence>
<dbReference type="PIRSF" id="PIRSF001112">
    <property type="entry name" value="Epoxide_hydrolase"/>
    <property type="match status" value="1"/>
</dbReference>
<evidence type="ECO:0000256" key="3">
    <source>
        <dbReference type="ARBA" id="ARBA00022801"/>
    </source>
</evidence>
<feature type="domain" description="Epoxide hydrolase N-terminal" evidence="4">
    <location>
        <begin position="2"/>
        <end position="105"/>
    </location>
</feature>
<keyword evidence="6" id="KW-1185">Reference proteome</keyword>
<dbReference type="SUPFAM" id="SSF53474">
    <property type="entry name" value="alpha/beta-Hydrolases"/>
    <property type="match status" value="1"/>
</dbReference>
<keyword evidence="3 5" id="KW-0378">Hydrolase</keyword>
<dbReference type="Pfam" id="PF06441">
    <property type="entry name" value="EHN"/>
    <property type="match status" value="1"/>
</dbReference>
<comment type="caution">
    <text evidence="5">The sequence shown here is derived from an EMBL/GenBank/DDBJ whole genome shotgun (WGS) entry which is preliminary data.</text>
</comment>
<dbReference type="RefSeq" id="WP_387412011.1">
    <property type="nucleotide sequence ID" value="NZ_JBIASD010000009.1"/>
</dbReference>
<evidence type="ECO:0000256" key="2">
    <source>
        <dbReference type="ARBA" id="ARBA00022797"/>
    </source>
</evidence>
<dbReference type="Proteomes" id="UP001602013">
    <property type="component" value="Unassembled WGS sequence"/>
</dbReference>
<sequence>MMRPYLVQIPQETLDDLAARLAATRFTRPLPGRDLGVPADRVRRLVEYWRDGYDWRAWERRINAHPQFMTEIDGLDVHFLHIRSARPDALPLILTHGWPMSVVEFLPLIDRLSDAFHLVIPSVPGFGFSGVPREPGWNRHRVAAAWAELMRRLGYERYGAHGNDVGSMISIELGRLDPHRVVGVHVTQIFSLPSADPAERAPLGPDDRAKLAALERFMTGRSAYLSLQSTQPQTLAHALADSPAGQLAWNLQLFGDAVSDDYILTNAAIYWLTDTAGSSALIGYHGNRPPAGPSSFPLGLACFADDFFPSIRPLAERDHSAIVHWNTYDKGGHHAAQEAPQLLADDLRTFFTATPEVTTR</sequence>
<name>A0ABW6SQA7_9ACTN</name>
<gene>
    <name evidence="5" type="ORF">ACFYXI_16270</name>
</gene>
<reference evidence="5 6" key="1">
    <citation type="submission" date="2024-10" db="EMBL/GenBank/DDBJ databases">
        <title>The Natural Products Discovery Center: Release of the First 8490 Sequenced Strains for Exploring Actinobacteria Biosynthetic Diversity.</title>
        <authorList>
            <person name="Kalkreuter E."/>
            <person name="Kautsar S.A."/>
            <person name="Yang D."/>
            <person name="Bader C.D."/>
            <person name="Teijaro C.N."/>
            <person name="Fluegel L."/>
            <person name="Davis C.M."/>
            <person name="Simpson J.R."/>
            <person name="Lauterbach L."/>
            <person name="Steele A.D."/>
            <person name="Gui C."/>
            <person name="Meng S."/>
            <person name="Li G."/>
            <person name="Viehrig K."/>
            <person name="Ye F."/>
            <person name="Su P."/>
            <person name="Kiefer A.F."/>
            <person name="Nichols A."/>
            <person name="Cepeda A.J."/>
            <person name="Yan W."/>
            <person name="Fan B."/>
            <person name="Jiang Y."/>
            <person name="Adhikari A."/>
            <person name="Zheng C.-J."/>
            <person name="Schuster L."/>
            <person name="Cowan T.M."/>
            <person name="Smanski M.J."/>
            <person name="Chevrette M.G."/>
            <person name="De Carvalho L.P.S."/>
            <person name="Shen B."/>
        </authorList>
    </citation>
    <scope>NUCLEOTIDE SEQUENCE [LARGE SCALE GENOMIC DNA]</scope>
    <source>
        <strain evidence="5 6">NPDC002173</strain>
    </source>
</reference>
<dbReference type="InterPro" id="IPR010497">
    <property type="entry name" value="Epoxide_hydro_N"/>
</dbReference>
<dbReference type="InterPro" id="IPR029058">
    <property type="entry name" value="AB_hydrolase_fold"/>
</dbReference>
<comment type="similarity">
    <text evidence="1">Belongs to the peptidase S33 family.</text>
</comment>
<evidence type="ECO:0000256" key="1">
    <source>
        <dbReference type="ARBA" id="ARBA00010088"/>
    </source>
</evidence>
<proteinExistence type="inferred from homology"/>
<evidence type="ECO:0000259" key="4">
    <source>
        <dbReference type="Pfam" id="PF06441"/>
    </source>
</evidence>
<dbReference type="InterPro" id="IPR016292">
    <property type="entry name" value="Epoxide_hydrolase"/>
</dbReference>
<dbReference type="PANTHER" id="PTHR21661">
    <property type="entry name" value="EPOXIDE HYDROLASE 1-RELATED"/>
    <property type="match status" value="1"/>
</dbReference>
<evidence type="ECO:0000313" key="6">
    <source>
        <dbReference type="Proteomes" id="UP001602013"/>
    </source>
</evidence>
<accession>A0ABW6SQA7</accession>
<dbReference type="Gene3D" id="3.40.50.1820">
    <property type="entry name" value="alpha/beta hydrolase"/>
    <property type="match status" value="1"/>
</dbReference>
<dbReference type="EMBL" id="JBIASD010000009">
    <property type="protein sequence ID" value="MFF3667156.1"/>
    <property type="molecule type" value="Genomic_DNA"/>
</dbReference>
<dbReference type="GO" id="GO:0016787">
    <property type="term" value="F:hydrolase activity"/>
    <property type="evidence" value="ECO:0007669"/>
    <property type="project" value="UniProtKB-KW"/>
</dbReference>
<dbReference type="EC" id="3.-.-.-" evidence="5"/>
<keyword evidence="2" id="KW-0058">Aromatic hydrocarbons catabolism</keyword>